<sequence>MTAPRCVECGAEAVLATGREAYPHRPDLAGKIMWKCQMCADSHCGCHEGSQRPLGRPAGPKVREARTLLHKRMLDPLWQTADQIYEGGFENELARTIVRGKARSRVYAFLANRLSMTKEECHTGSFDLDQCRAAWRALQGISYAEIREWAKVREKAAKENGDT</sequence>
<name>A0A2U1ST68_METSR</name>
<dbReference type="InterPro" id="IPR021686">
    <property type="entry name" value="DUF3268"/>
</dbReference>
<evidence type="ECO:0000313" key="2">
    <source>
        <dbReference type="Proteomes" id="UP000245137"/>
    </source>
</evidence>
<proteinExistence type="predicted"/>
<dbReference type="Proteomes" id="UP000245137">
    <property type="component" value="Unassembled WGS sequence"/>
</dbReference>
<keyword evidence="2" id="KW-1185">Reference proteome</keyword>
<gene>
    <name evidence="1" type="ORF">C5689_06470</name>
</gene>
<dbReference type="AlphaFoldDB" id="A0A2U1ST68"/>
<organism evidence="1 2">
    <name type="scientific">Methylosinus sporium</name>
    <dbReference type="NCBI Taxonomy" id="428"/>
    <lineage>
        <taxon>Bacteria</taxon>
        <taxon>Pseudomonadati</taxon>
        <taxon>Pseudomonadota</taxon>
        <taxon>Alphaproteobacteria</taxon>
        <taxon>Hyphomicrobiales</taxon>
        <taxon>Methylocystaceae</taxon>
        <taxon>Methylosinus</taxon>
    </lineage>
</organism>
<reference evidence="1 2" key="1">
    <citation type="journal article" date="2018" name="Appl. Microbiol. Biotechnol.">
        <title>Co-cultivation of the strictly anaerobic methanogen Methanosarcina barkeri with aerobic methanotrophs in an oxygen-limited membrane bioreactor.</title>
        <authorList>
            <person name="In 't Zandt M.H."/>
            <person name="van den Bosch T.J.M."/>
            <person name="Rijkers R."/>
            <person name="van Kessel M.A.H.J."/>
            <person name="Jetten M.S.M."/>
            <person name="Welte C.U."/>
        </authorList>
    </citation>
    <scope>NUCLEOTIDE SEQUENCE [LARGE SCALE GENOMIC DNA]</scope>
    <source>
        <strain evidence="1 2">DSM 17706</strain>
    </source>
</reference>
<dbReference type="Pfam" id="PF11672">
    <property type="entry name" value="DUF3268"/>
    <property type="match status" value="1"/>
</dbReference>
<dbReference type="EMBL" id="PUIV01000006">
    <property type="protein sequence ID" value="PWB94800.1"/>
    <property type="molecule type" value="Genomic_DNA"/>
</dbReference>
<dbReference type="OrthoDB" id="1028010at2"/>
<protein>
    <submittedName>
        <fullName evidence="1">Uncharacterized protein</fullName>
    </submittedName>
</protein>
<accession>A0A2U1ST68</accession>
<comment type="caution">
    <text evidence="1">The sequence shown here is derived from an EMBL/GenBank/DDBJ whole genome shotgun (WGS) entry which is preliminary data.</text>
</comment>
<evidence type="ECO:0000313" key="1">
    <source>
        <dbReference type="EMBL" id="PWB94800.1"/>
    </source>
</evidence>